<organism evidence="2">
    <name type="scientific">Magnetococcus massalia (strain MO-1)</name>
    <dbReference type="NCBI Taxonomy" id="451514"/>
    <lineage>
        <taxon>Bacteria</taxon>
        <taxon>Pseudomonadati</taxon>
        <taxon>Pseudomonadota</taxon>
        <taxon>Magnetococcia</taxon>
        <taxon>Magnetococcales</taxon>
        <taxon>Magnetococcaceae</taxon>
        <taxon>Magnetococcus</taxon>
    </lineage>
</organism>
<dbReference type="Pfam" id="PF00581">
    <property type="entry name" value="Rhodanese"/>
    <property type="match status" value="1"/>
</dbReference>
<dbReference type="Gene3D" id="3.40.250.10">
    <property type="entry name" value="Rhodanese-like domain"/>
    <property type="match status" value="1"/>
</dbReference>
<feature type="domain" description="Rhodanese" evidence="1">
    <location>
        <begin position="31"/>
        <end position="134"/>
    </location>
</feature>
<reference evidence="2" key="1">
    <citation type="submission" date="2015-04" db="EMBL/GenBank/DDBJ databases">
        <authorList>
            <person name="Syromyatnikov M.Y."/>
            <person name="Popov V.N."/>
        </authorList>
    </citation>
    <scope>NUCLEOTIDE SEQUENCE</scope>
    <source>
        <strain evidence="2">MO-1</strain>
    </source>
</reference>
<dbReference type="SMART" id="SM00450">
    <property type="entry name" value="RHOD"/>
    <property type="match status" value="1"/>
</dbReference>
<sequence length="143" mass="15934">MLATDLNSILEKAFFSEMISADQLSQVVQAVPDDVVILDIRTEIEFAEGMLPGSVKYPFDHNLEDRSDTKPFENDFFARCKPDTLDSDKRYILVCRTGPRTEIAIEAFTEAGLEACELVGGILGWREQGLAIVDGSDRPDYTP</sequence>
<dbReference type="InterPro" id="IPR036873">
    <property type="entry name" value="Rhodanese-like_dom_sf"/>
</dbReference>
<dbReference type="EMBL" id="LO017727">
    <property type="protein sequence ID" value="CRH06820.1"/>
    <property type="molecule type" value="Genomic_DNA"/>
</dbReference>
<proteinExistence type="predicted"/>
<dbReference type="AlphaFoldDB" id="A0A1S7LIT7"/>
<protein>
    <recommendedName>
        <fullName evidence="1">Rhodanese domain-containing protein</fullName>
    </recommendedName>
</protein>
<evidence type="ECO:0000259" key="1">
    <source>
        <dbReference type="PROSITE" id="PS50206"/>
    </source>
</evidence>
<dbReference type="PANTHER" id="PTHR44086:SF10">
    <property type="entry name" value="THIOSULFATE SULFURTRANSFERASE_RHODANESE-LIKE DOMAIN-CONTAINING PROTEIN 3"/>
    <property type="match status" value="1"/>
</dbReference>
<dbReference type="InterPro" id="IPR001763">
    <property type="entry name" value="Rhodanese-like_dom"/>
</dbReference>
<dbReference type="CDD" id="cd00158">
    <property type="entry name" value="RHOD"/>
    <property type="match status" value="1"/>
</dbReference>
<accession>A0A1S7LIT7</accession>
<gene>
    <name evidence="2" type="ORF">MAGMO_2665</name>
</gene>
<evidence type="ECO:0000313" key="2">
    <source>
        <dbReference type="EMBL" id="CRH06820.1"/>
    </source>
</evidence>
<name>A0A1S7LIT7_MAGMO</name>
<dbReference type="PROSITE" id="PS50206">
    <property type="entry name" value="RHODANESE_3"/>
    <property type="match status" value="1"/>
</dbReference>
<dbReference type="PANTHER" id="PTHR44086">
    <property type="entry name" value="THIOSULFATE SULFURTRANSFERASE RDL2, MITOCHONDRIAL-RELATED"/>
    <property type="match status" value="1"/>
</dbReference>
<dbReference type="GO" id="GO:0004792">
    <property type="term" value="F:thiosulfate-cyanide sulfurtransferase activity"/>
    <property type="evidence" value="ECO:0007669"/>
    <property type="project" value="TreeGrafter"/>
</dbReference>
<dbReference type="SUPFAM" id="SSF52821">
    <property type="entry name" value="Rhodanese/Cell cycle control phosphatase"/>
    <property type="match status" value="1"/>
</dbReference>